<comment type="caution">
    <text evidence="2">The sequence shown here is derived from an EMBL/GenBank/DDBJ whole genome shotgun (WGS) entry which is preliminary data.</text>
</comment>
<evidence type="ECO:0000313" key="3">
    <source>
        <dbReference type="Proteomes" id="UP000636800"/>
    </source>
</evidence>
<dbReference type="PANTHER" id="PTHR34953:SF1">
    <property type="entry name" value="ALPHA_BETA HYDROLASE RELATED PROTEIN"/>
    <property type="match status" value="1"/>
</dbReference>
<protein>
    <submittedName>
        <fullName evidence="2">Uncharacterized protein</fullName>
    </submittedName>
</protein>
<dbReference type="PANTHER" id="PTHR34953">
    <property type="entry name" value="ALPHA/BETA HYDROLASE RELATED PROTEIN"/>
    <property type="match status" value="1"/>
</dbReference>
<feature type="transmembrane region" description="Helical" evidence="1">
    <location>
        <begin position="40"/>
        <end position="64"/>
    </location>
</feature>
<dbReference type="AlphaFoldDB" id="A0A835S774"/>
<dbReference type="OrthoDB" id="2526284at2759"/>
<evidence type="ECO:0000313" key="2">
    <source>
        <dbReference type="EMBL" id="KAG0498777.1"/>
    </source>
</evidence>
<gene>
    <name evidence="2" type="ORF">HPP92_003468</name>
</gene>
<proteinExistence type="predicted"/>
<dbReference type="Proteomes" id="UP000636800">
    <property type="component" value="Chromosome 1"/>
</dbReference>
<name>A0A835S774_VANPL</name>
<evidence type="ECO:0000256" key="1">
    <source>
        <dbReference type="SAM" id="Phobius"/>
    </source>
</evidence>
<keyword evidence="1" id="KW-1133">Transmembrane helix</keyword>
<sequence length="200" mass="21875">MPPSDAQQQPRFDCSSKGWTLAMNSKKERIWGRAQRSAKAAFFVANMLASLFFDCAPPLLVVLIDLVLPSVLLAATGNGKAFSVPALASEFRNYRFQVCLVDLPSSPQQGFYFCFSGRGPYLAVTTLCASASAGFLSLKAIAMFGSTEAPGKRHLLSIWVREGPVVEALFFELFGSRLSSRGRRIQDQLSREAQAPCIQN</sequence>
<feature type="transmembrane region" description="Helical" evidence="1">
    <location>
        <begin position="121"/>
        <end position="144"/>
    </location>
</feature>
<keyword evidence="1" id="KW-0812">Transmembrane</keyword>
<organism evidence="2 3">
    <name type="scientific">Vanilla planifolia</name>
    <name type="common">Vanilla</name>
    <dbReference type="NCBI Taxonomy" id="51239"/>
    <lineage>
        <taxon>Eukaryota</taxon>
        <taxon>Viridiplantae</taxon>
        <taxon>Streptophyta</taxon>
        <taxon>Embryophyta</taxon>
        <taxon>Tracheophyta</taxon>
        <taxon>Spermatophyta</taxon>
        <taxon>Magnoliopsida</taxon>
        <taxon>Liliopsida</taxon>
        <taxon>Asparagales</taxon>
        <taxon>Orchidaceae</taxon>
        <taxon>Vanilloideae</taxon>
        <taxon>Vanilleae</taxon>
        <taxon>Vanilla</taxon>
    </lineage>
</organism>
<accession>A0A835S774</accession>
<keyword evidence="3" id="KW-1185">Reference proteome</keyword>
<dbReference type="EMBL" id="JADCNL010000001">
    <property type="protein sequence ID" value="KAG0498777.1"/>
    <property type="molecule type" value="Genomic_DNA"/>
</dbReference>
<reference evidence="2 3" key="1">
    <citation type="journal article" date="2020" name="Nat. Food">
        <title>A phased Vanilla planifolia genome enables genetic improvement of flavour and production.</title>
        <authorList>
            <person name="Hasing T."/>
            <person name="Tang H."/>
            <person name="Brym M."/>
            <person name="Khazi F."/>
            <person name="Huang T."/>
            <person name="Chambers A.H."/>
        </authorList>
    </citation>
    <scope>NUCLEOTIDE SEQUENCE [LARGE SCALE GENOMIC DNA]</scope>
    <source>
        <tissue evidence="2">Leaf</tissue>
    </source>
</reference>
<keyword evidence="1" id="KW-0472">Membrane</keyword>